<accession>A0ABV8DLJ8</accession>
<evidence type="ECO:0000313" key="2">
    <source>
        <dbReference type="Proteomes" id="UP001595696"/>
    </source>
</evidence>
<dbReference type="EMBL" id="JBHSAX010000003">
    <property type="protein sequence ID" value="MFC3960912.1"/>
    <property type="molecule type" value="Genomic_DNA"/>
</dbReference>
<dbReference type="Proteomes" id="UP001595696">
    <property type="component" value="Unassembled WGS sequence"/>
</dbReference>
<proteinExistence type="predicted"/>
<organism evidence="1 2">
    <name type="scientific">Nocardia jiangsuensis</name>
    <dbReference type="NCBI Taxonomy" id="1691563"/>
    <lineage>
        <taxon>Bacteria</taxon>
        <taxon>Bacillati</taxon>
        <taxon>Actinomycetota</taxon>
        <taxon>Actinomycetes</taxon>
        <taxon>Mycobacteriales</taxon>
        <taxon>Nocardiaceae</taxon>
        <taxon>Nocardia</taxon>
    </lineage>
</organism>
<dbReference type="RefSeq" id="WP_378610679.1">
    <property type="nucleotide sequence ID" value="NZ_JBHSAX010000003.1"/>
</dbReference>
<name>A0ABV8DLJ8_9NOCA</name>
<gene>
    <name evidence="1" type="ORF">ACFO0B_02785</name>
</gene>
<comment type="caution">
    <text evidence="1">The sequence shown here is derived from an EMBL/GenBank/DDBJ whole genome shotgun (WGS) entry which is preliminary data.</text>
</comment>
<protein>
    <submittedName>
        <fullName evidence="1">Uncharacterized protein</fullName>
    </submittedName>
</protein>
<sequence>MAESYHLLSTCAAPPTGGARVAFARSVRTAVDGFVEHEAYVAAAQRSSVCATGLATWAPLDVNPVVELLRCAPERAAVVSRFNAFNDAAPLGVVSRLDGSRLERSSGDERSAAIMALAFGWLTRNRAPDEPRRLLTLQDNLGGSADAVRDVLTRLYDTPWASVDDVVEALGAAVVRCSARSRPSR</sequence>
<keyword evidence="2" id="KW-1185">Reference proteome</keyword>
<reference evidence="2" key="1">
    <citation type="journal article" date="2019" name="Int. J. Syst. Evol. Microbiol.">
        <title>The Global Catalogue of Microorganisms (GCM) 10K type strain sequencing project: providing services to taxonomists for standard genome sequencing and annotation.</title>
        <authorList>
            <consortium name="The Broad Institute Genomics Platform"/>
            <consortium name="The Broad Institute Genome Sequencing Center for Infectious Disease"/>
            <person name="Wu L."/>
            <person name="Ma J."/>
        </authorList>
    </citation>
    <scope>NUCLEOTIDE SEQUENCE [LARGE SCALE GENOMIC DNA]</scope>
    <source>
        <strain evidence="2">CGMCC 4.7330</strain>
    </source>
</reference>
<evidence type="ECO:0000313" key="1">
    <source>
        <dbReference type="EMBL" id="MFC3960912.1"/>
    </source>
</evidence>